<evidence type="ECO:0000313" key="2">
    <source>
        <dbReference type="EMBL" id="CKT64561.1"/>
    </source>
</evidence>
<dbReference type="EMBL" id="CNFU01001668">
    <property type="protein sequence ID" value="CKT64561.1"/>
    <property type="molecule type" value="Genomic_DNA"/>
</dbReference>
<evidence type="ECO:0000256" key="1">
    <source>
        <dbReference type="SAM" id="MobiDB-lite"/>
    </source>
</evidence>
<feature type="region of interest" description="Disordered" evidence="1">
    <location>
        <begin position="48"/>
        <end position="80"/>
    </location>
</feature>
<dbReference type="Proteomes" id="UP000300237">
    <property type="component" value="Chromosome"/>
</dbReference>
<reference evidence="4 8" key="3">
    <citation type="submission" date="2016-04" db="EMBL/GenBank/DDBJ databases">
        <authorList>
            <person name="Bigi M."/>
            <person name="Bigi F."/>
            <person name="Soria M.A."/>
        </authorList>
    </citation>
    <scope>NUCLEOTIDE SEQUENCE [LARGE SCALE GENOMIC DNA]</scope>
    <source>
        <strain evidence="4 8">6548</strain>
    </source>
</reference>
<proteinExistence type="predicted"/>
<evidence type="ECO:0000313" key="5">
    <source>
        <dbReference type="EMBL" id="VCU51833.1"/>
    </source>
</evidence>
<reference evidence="2 6" key="1">
    <citation type="submission" date="2015-03" db="EMBL/GenBank/DDBJ databases">
        <authorList>
            <consortium name="Pathogen Informatics"/>
        </authorList>
    </citation>
    <scope>NUCLEOTIDE SEQUENCE [LARGE SCALE GENOMIC DNA]</scope>
    <source>
        <strain evidence="2 6">Bir 187</strain>
    </source>
</reference>
<dbReference type="AlphaFoldDB" id="A0A0E8WU41"/>
<reference evidence="4 8" key="4">
    <citation type="submission" date="2017-02" db="EMBL/GenBank/DDBJ databases">
        <title>Protein polymorphisms may explain contrasting epidemiological fitness of two variants of a multidrug-resistant Mycobacterium tuberculosis strain.</title>
        <authorList>
            <person name="Bigi M.M."/>
            <person name="Lopez B."/>
            <person name="Blanco F.C."/>
            <person name="Sasiain M.C."/>
            <person name="De La Barrera S."/>
            <person name="Ritacco V."/>
            <person name="Bigi F."/>
            <person name="Soria M.A."/>
        </authorList>
    </citation>
    <scope>NUCLEOTIDE SEQUENCE [LARGE SCALE GENOMIC DNA]</scope>
    <source>
        <strain evidence="4 8">6548</strain>
    </source>
</reference>
<organism evidence="4 8">
    <name type="scientific">Mycobacterium tuberculosis</name>
    <dbReference type="NCBI Taxonomy" id="1773"/>
    <lineage>
        <taxon>Bacteria</taxon>
        <taxon>Bacillati</taxon>
        <taxon>Actinomycetota</taxon>
        <taxon>Actinomycetes</taxon>
        <taxon>Mycobacteriales</taxon>
        <taxon>Mycobacteriaceae</taxon>
        <taxon>Mycobacterium</taxon>
        <taxon>Mycobacterium tuberculosis complex</taxon>
    </lineage>
</organism>
<name>A0A0E8WU41_MYCTX</name>
<reference evidence="3 7" key="2">
    <citation type="submission" date="2015-03" db="EMBL/GenBank/DDBJ databases">
        <authorList>
            <consortium name="Pathogen Informatics"/>
            <person name="Murphy D."/>
        </authorList>
    </citation>
    <scope>NUCLEOTIDE SEQUENCE [LARGE SCALE GENOMIC DNA]</scope>
    <source>
        <strain evidence="3 7">0268S</strain>
    </source>
</reference>
<gene>
    <name evidence="4" type="ORF">A4S10_03681</name>
    <name evidence="5" type="ORF">DKC2_3743</name>
    <name evidence="2" type="ORF">ERS027661_04607</name>
    <name evidence="3" type="ORF">ERS094118_04128</name>
</gene>
<dbReference type="Proteomes" id="UP000050139">
    <property type="component" value="Unassembled WGS sequence"/>
</dbReference>
<dbReference type="Proteomes" id="UP000049023">
    <property type="component" value="Unassembled WGS sequence"/>
</dbReference>
<evidence type="ECO:0000313" key="9">
    <source>
        <dbReference type="Proteomes" id="UP000300237"/>
    </source>
</evidence>
<dbReference type="Proteomes" id="UP000189452">
    <property type="component" value="Chromosome"/>
</dbReference>
<dbReference type="EMBL" id="COPH01000070">
    <property type="protein sequence ID" value="CLX16439.1"/>
    <property type="molecule type" value="Genomic_DNA"/>
</dbReference>
<evidence type="ECO:0000313" key="7">
    <source>
        <dbReference type="Proteomes" id="UP000050139"/>
    </source>
</evidence>
<feature type="compositionally biased region" description="Polar residues" evidence="1">
    <location>
        <begin position="60"/>
        <end position="71"/>
    </location>
</feature>
<evidence type="ECO:0000313" key="6">
    <source>
        <dbReference type="Proteomes" id="UP000049023"/>
    </source>
</evidence>
<dbReference type="EMBL" id="LR027516">
    <property type="protein sequence ID" value="VCU51833.1"/>
    <property type="molecule type" value="Genomic_DNA"/>
</dbReference>
<evidence type="ECO:0000313" key="8">
    <source>
        <dbReference type="Proteomes" id="UP000189452"/>
    </source>
</evidence>
<reference evidence="5 9" key="5">
    <citation type="submission" date="2018-08" db="EMBL/GenBank/DDBJ databases">
        <authorList>
            <person name="Fokvardsen B D."/>
            <person name="Norman A."/>
        </authorList>
    </citation>
    <scope>NUCLEOTIDE SEQUENCE [LARGE SCALE GENOMIC DNA]</scope>
    <source>
        <strain evidence="5 9">DKC2</strain>
    </source>
</reference>
<sequence length="202" mass="21677">MWRSGVRKANRCDPDQPGDYLVRLMPSDRPSAAVDAYTVGSTDTLGWLTEWPPQLPDRTVSGNMSPASSPSPGDRPAPQADVFSCPPWAARPTPVSGCPRRTPAGLADGYPRECRTMAVDQVRSGFGEPSAAISRRARTPVPYFHPHRCRLGPREARQPTHVDLPCGVSGAGRSRTHHPPLVTCPACTSSAGRASVCSLAQR</sequence>
<evidence type="ECO:0000313" key="3">
    <source>
        <dbReference type="EMBL" id="CLX16439.1"/>
    </source>
</evidence>
<accession>A0A0E8WU41</accession>
<evidence type="ECO:0000313" key="4">
    <source>
        <dbReference type="EMBL" id="OMH61490.1"/>
    </source>
</evidence>
<protein>
    <submittedName>
        <fullName evidence="4">Uncharacterized protein</fullName>
    </submittedName>
</protein>
<dbReference type="EMBL" id="LWDQ01000001">
    <property type="protein sequence ID" value="OMH61490.1"/>
    <property type="molecule type" value="Genomic_DNA"/>
</dbReference>